<dbReference type="OrthoDB" id="9812921at2"/>
<evidence type="ECO:0000259" key="3">
    <source>
        <dbReference type="Pfam" id="PF00930"/>
    </source>
</evidence>
<dbReference type="InterPro" id="IPR002469">
    <property type="entry name" value="Peptidase_S9B_N"/>
</dbReference>
<dbReference type="GO" id="GO:0008236">
    <property type="term" value="F:serine-type peptidase activity"/>
    <property type="evidence" value="ECO:0007669"/>
    <property type="project" value="InterPro"/>
</dbReference>
<protein>
    <submittedName>
        <fullName evidence="4">S9 family peptidase</fullName>
    </submittedName>
</protein>
<keyword evidence="5" id="KW-1185">Reference proteome</keyword>
<dbReference type="SUPFAM" id="SSF53474">
    <property type="entry name" value="alpha/beta-Hydrolases"/>
    <property type="match status" value="1"/>
</dbReference>
<evidence type="ECO:0000313" key="4">
    <source>
        <dbReference type="EMBL" id="KAA0917808.1"/>
    </source>
</evidence>
<dbReference type="Gene3D" id="3.40.50.1820">
    <property type="entry name" value="alpha/beta hydrolase"/>
    <property type="match status" value="1"/>
</dbReference>
<dbReference type="GO" id="GO:0006508">
    <property type="term" value="P:proteolysis"/>
    <property type="evidence" value="ECO:0007669"/>
    <property type="project" value="InterPro"/>
</dbReference>
<dbReference type="Gene3D" id="2.140.10.30">
    <property type="entry name" value="Dipeptidylpeptidase IV, N-terminal domain"/>
    <property type="match status" value="1"/>
</dbReference>
<feature type="non-terminal residue" evidence="4">
    <location>
        <position position="1"/>
    </location>
</feature>
<dbReference type="InterPro" id="IPR029058">
    <property type="entry name" value="AB_hydrolase_fold"/>
</dbReference>
<accession>A0A5A9ZKU2</accession>
<dbReference type="SUPFAM" id="SSF82171">
    <property type="entry name" value="DPP6 N-terminal domain-like"/>
    <property type="match status" value="1"/>
</dbReference>
<dbReference type="Pfam" id="PF00930">
    <property type="entry name" value="DPPIV_N"/>
    <property type="match status" value="1"/>
</dbReference>
<dbReference type="EMBL" id="VDFC01000114">
    <property type="protein sequence ID" value="KAA0917808.1"/>
    <property type="molecule type" value="Genomic_DNA"/>
</dbReference>
<sequence length="611" mass="65101">LWAVRTDGGAPRRIPTAGPAVAPRPSPDGTHIAYVTGGALHVVRADGSDDRVLAAPEGPDVTYGLPDHVSAESLDRTRSFWWSPDGDVLLVVRVDDTPVQQWWIADAAHPERAPRAVRYPAAGTANALLSLHVVGLDGGRVDVALPKEAGAAHPGGQWTDAAFEYVAHADWDADGPLAVVQTRDQRSAYLLRIDAASGATTTLHHLRDAAWLEFIPGTPLSTPATGHVVTTQEGSRGLLMTATGIRTPEGMYVHELSGAADGRLWFTACEEPTEAHVWSYDPVAGFTRLTGAPGVHHAAVGGPTVVLDSATLDGRTVTVLRDGVPAGHIEVLAERPVTRPRPRFLTLGTRELRAALYLPQSHEPGPGGAEPGGSGSGGPGGRRLPVIVHSYSGPGMQTVVHTDRWHHAVNQWFADQGFAVLSVDGRGTPGRDRAWATAVHGDQLMPVIEDQADAVRAAAELFPELDTGRVAIRGWSFGGYLAAGAVLHRPDVFHAAVAGAAPTELRLYDTHWKERYLGHPDVHPEHYDHCSLVAHAHKLTRPLMLVHGMADDNVAPAHMLRFSAALLAAGRPHTVLPLAGATHLVTEEGVVDTLLRADLDFIKKSLDLRTA</sequence>
<comment type="caution">
    <text evidence="4">The sequence shown here is derived from an EMBL/GenBank/DDBJ whole genome shotgun (WGS) entry which is preliminary data.</text>
</comment>
<dbReference type="InterPro" id="IPR001375">
    <property type="entry name" value="Peptidase_S9_cat"/>
</dbReference>
<dbReference type="Proteomes" id="UP000324965">
    <property type="component" value="Unassembled WGS sequence"/>
</dbReference>
<evidence type="ECO:0000313" key="5">
    <source>
        <dbReference type="Proteomes" id="UP000324965"/>
    </source>
</evidence>
<reference evidence="4 5" key="1">
    <citation type="submission" date="2019-05" db="EMBL/GenBank/DDBJ databases">
        <authorList>
            <person name="Hariharan J."/>
            <person name="Choudoir M.J."/>
            <person name="Diebold P."/>
            <person name="Panke-Buisse K."/>
            <person name="Buckley D.H."/>
        </authorList>
    </citation>
    <scope>NUCLEOTIDE SEQUENCE [LARGE SCALE GENOMIC DNA]</scope>
    <source>
        <strain evidence="4 5">SUN51</strain>
    </source>
</reference>
<feature type="domain" description="Dipeptidylpeptidase IV N-terminal" evidence="3">
    <location>
        <begin position="17"/>
        <end position="215"/>
    </location>
</feature>
<name>A0A5A9ZKU2_9ACTN</name>
<gene>
    <name evidence="4" type="ORF">FGF04_38155</name>
</gene>
<feature type="region of interest" description="Disordered" evidence="1">
    <location>
        <begin position="1"/>
        <end position="28"/>
    </location>
</feature>
<dbReference type="RefSeq" id="WP_149515978.1">
    <property type="nucleotide sequence ID" value="NZ_VDFC01000114.1"/>
</dbReference>
<dbReference type="GO" id="GO:0008239">
    <property type="term" value="F:dipeptidyl-peptidase activity"/>
    <property type="evidence" value="ECO:0007669"/>
    <property type="project" value="TreeGrafter"/>
</dbReference>
<evidence type="ECO:0000256" key="1">
    <source>
        <dbReference type="SAM" id="MobiDB-lite"/>
    </source>
</evidence>
<dbReference type="PANTHER" id="PTHR11731">
    <property type="entry name" value="PROTEASE FAMILY S9B,C DIPEPTIDYL-PEPTIDASE IV-RELATED"/>
    <property type="match status" value="1"/>
</dbReference>
<organism evidence="4 5">
    <name type="scientific">Streptomyces apricus</name>
    <dbReference type="NCBI Taxonomy" id="1828112"/>
    <lineage>
        <taxon>Bacteria</taxon>
        <taxon>Bacillati</taxon>
        <taxon>Actinomycetota</taxon>
        <taxon>Actinomycetes</taxon>
        <taxon>Kitasatosporales</taxon>
        <taxon>Streptomycetaceae</taxon>
        <taxon>Streptomyces</taxon>
    </lineage>
</organism>
<feature type="domain" description="Peptidase S9 prolyl oligopeptidase catalytic" evidence="2">
    <location>
        <begin position="410"/>
        <end position="607"/>
    </location>
</feature>
<evidence type="ECO:0000259" key="2">
    <source>
        <dbReference type="Pfam" id="PF00326"/>
    </source>
</evidence>
<feature type="region of interest" description="Disordered" evidence="1">
    <location>
        <begin position="359"/>
        <end position="383"/>
    </location>
</feature>
<dbReference type="PANTHER" id="PTHR11731:SF193">
    <property type="entry name" value="DIPEPTIDYL PEPTIDASE 9"/>
    <property type="match status" value="1"/>
</dbReference>
<dbReference type="Pfam" id="PF00326">
    <property type="entry name" value="Peptidase_S9"/>
    <property type="match status" value="1"/>
</dbReference>
<dbReference type="AlphaFoldDB" id="A0A5A9ZKU2"/>
<dbReference type="InterPro" id="IPR050278">
    <property type="entry name" value="Serine_Prot_S9B/DPPIV"/>
</dbReference>
<proteinExistence type="predicted"/>
<feature type="compositionally biased region" description="Gly residues" evidence="1">
    <location>
        <begin position="365"/>
        <end position="381"/>
    </location>
</feature>